<proteinExistence type="predicted"/>
<dbReference type="WBParaSite" id="ES5_v2.g8039.t1">
    <property type="protein sequence ID" value="ES5_v2.g8039.t1"/>
    <property type="gene ID" value="ES5_v2.g8039"/>
</dbReference>
<evidence type="ECO:0000313" key="1">
    <source>
        <dbReference type="Proteomes" id="UP000887579"/>
    </source>
</evidence>
<organism evidence="1 2">
    <name type="scientific">Panagrolaimus sp. ES5</name>
    <dbReference type="NCBI Taxonomy" id="591445"/>
    <lineage>
        <taxon>Eukaryota</taxon>
        <taxon>Metazoa</taxon>
        <taxon>Ecdysozoa</taxon>
        <taxon>Nematoda</taxon>
        <taxon>Chromadorea</taxon>
        <taxon>Rhabditida</taxon>
        <taxon>Tylenchina</taxon>
        <taxon>Panagrolaimomorpha</taxon>
        <taxon>Panagrolaimoidea</taxon>
        <taxon>Panagrolaimidae</taxon>
        <taxon>Panagrolaimus</taxon>
    </lineage>
</organism>
<protein>
    <submittedName>
        <fullName evidence="2">Uncharacterized protein</fullName>
    </submittedName>
</protein>
<accession>A0AC34GT96</accession>
<name>A0AC34GT96_9BILA</name>
<evidence type="ECO:0000313" key="2">
    <source>
        <dbReference type="WBParaSite" id="ES5_v2.g8039.t1"/>
    </source>
</evidence>
<sequence length="276" mass="31426">MLKRDKKLLCTPGMNRKTLMKQEKCPSADIQISTSVFMKVPVIVVGRHDYDTYRDSLDRLKDTGFEIGTISIEPETELAQARQLIQKLLADHQMLPYEPGKDWRFLDYVSNSEEGTFRLSRHQEHNHAVSDICNVDECIILQDDAFPSMTARSAAIGHDLVFAPANCSMSNEEDTTTTDSPSTSYSLFDEQQQKQKSVIEENENNNDLPHNGAAALTPTDIEKLFAFTSLEDITAATAIPSIQHEQEETTKKKKRKRSVKFFFNFWKKKSTETKII</sequence>
<reference evidence="2" key="1">
    <citation type="submission" date="2022-11" db="UniProtKB">
        <authorList>
            <consortium name="WormBaseParasite"/>
        </authorList>
    </citation>
    <scope>IDENTIFICATION</scope>
</reference>
<dbReference type="Proteomes" id="UP000887579">
    <property type="component" value="Unplaced"/>
</dbReference>